<keyword evidence="3" id="KW-1185">Reference proteome</keyword>
<dbReference type="EMBL" id="FQVL01000004">
    <property type="protein sequence ID" value="SHE86845.1"/>
    <property type="molecule type" value="Genomic_DNA"/>
</dbReference>
<reference evidence="2 3" key="1">
    <citation type="submission" date="2016-11" db="EMBL/GenBank/DDBJ databases">
        <authorList>
            <person name="Jaros S."/>
            <person name="Januszkiewicz K."/>
            <person name="Wedrychowicz H."/>
        </authorList>
    </citation>
    <scope>NUCLEOTIDE SEQUENCE [LARGE SCALE GENOMIC DNA]</scope>
    <source>
        <strain evidence="2 3">DSM 44666</strain>
    </source>
</reference>
<evidence type="ECO:0000313" key="3">
    <source>
        <dbReference type="Proteomes" id="UP000184476"/>
    </source>
</evidence>
<dbReference type="RefSeq" id="WP_073154454.1">
    <property type="nucleotide sequence ID" value="NZ_FQVL01000004.1"/>
</dbReference>
<name>A0A1M4X063_9BACL</name>
<dbReference type="PROSITE" id="PS51257">
    <property type="entry name" value="PROKAR_LIPOPROTEIN"/>
    <property type="match status" value="1"/>
</dbReference>
<evidence type="ECO:0000313" key="2">
    <source>
        <dbReference type="EMBL" id="SHE86845.1"/>
    </source>
</evidence>
<accession>A0A1M4X063</accession>
<gene>
    <name evidence="2" type="ORF">SAMN05444392_10457</name>
</gene>
<proteinExistence type="predicted"/>
<sequence length="201" mass="22195">MRLPMFMAKRRQMIAMGIAASAAAFLTACSTQGQEFSSATPPAVNVTSSANQDLDSHHQYEAIPIQCDDQGNGIAQKSKVLDQLPSDLGNERSKKLADGTVVTYVNSLPNADEMSRNFFLEQLHCAKGRFSVSLILNLNKQQTIPEEPIVIGKPVDHGKVELGDDQIRLVYNTDNPKHFPGGHHVNYVVTETDLLYNRSER</sequence>
<feature type="signal peptide" evidence="1">
    <location>
        <begin position="1"/>
        <end position="33"/>
    </location>
</feature>
<feature type="chain" id="PRO_5038994526" description="Lipoprotein" evidence="1">
    <location>
        <begin position="34"/>
        <end position="201"/>
    </location>
</feature>
<evidence type="ECO:0008006" key="4">
    <source>
        <dbReference type="Google" id="ProtNLM"/>
    </source>
</evidence>
<dbReference type="AlphaFoldDB" id="A0A1M4X063"/>
<evidence type="ECO:0000256" key="1">
    <source>
        <dbReference type="SAM" id="SignalP"/>
    </source>
</evidence>
<keyword evidence="1" id="KW-0732">Signal</keyword>
<organism evidence="2 3">
    <name type="scientific">Seinonella peptonophila</name>
    <dbReference type="NCBI Taxonomy" id="112248"/>
    <lineage>
        <taxon>Bacteria</taxon>
        <taxon>Bacillati</taxon>
        <taxon>Bacillota</taxon>
        <taxon>Bacilli</taxon>
        <taxon>Bacillales</taxon>
        <taxon>Thermoactinomycetaceae</taxon>
        <taxon>Seinonella</taxon>
    </lineage>
</organism>
<protein>
    <recommendedName>
        <fullName evidence="4">Lipoprotein</fullName>
    </recommendedName>
</protein>
<dbReference type="Proteomes" id="UP000184476">
    <property type="component" value="Unassembled WGS sequence"/>
</dbReference>